<feature type="region of interest" description="Disordered" evidence="4">
    <location>
        <begin position="134"/>
        <end position="177"/>
    </location>
</feature>
<dbReference type="GO" id="GO:0003677">
    <property type="term" value="F:DNA binding"/>
    <property type="evidence" value="ECO:0007669"/>
    <property type="project" value="UniProtKB-KW"/>
</dbReference>
<dbReference type="Gene3D" id="1.10.10.10">
    <property type="entry name" value="Winged helix-like DNA-binding domain superfamily/Winged helix DNA-binding domain"/>
    <property type="match status" value="1"/>
</dbReference>
<feature type="domain" description="HTH marR-type" evidence="5">
    <location>
        <begin position="5"/>
        <end position="137"/>
    </location>
</feature>
<evidence type="ECO:0000313" key="7">
    <source>
        <dbReference type="Proteomes" id="UP000192251"/>
    </source>
</evidence>
<evidence type="ECO:0000256" key="2">
    <source>
        <dbReference type="ARBA" id="ARBA00023125"/>
    </source>
</evidence>
<dbReference type="InterPro" id="IPR036390">
    <property type="entry name" value="WH_DNA-bd_sf"/>
</dbReference>
<gene>
    <name evidence="6" type="ORF">B7C62_05205</name>
</gene>
<dbReference type="SUPFAM" id="SSF46785">
    <property type="entry name" value="Winged helix' DNA-binding domain"/>
    <property type="match status" value="1"/>
</dbReference>
<dbReference type="Pfam" id="PF12802">
    <property type="entry name" value="MarR_2"/>
    <property type="match status" value="1"/>
</dbReference>
<keyword evidence="7" id="KW-1185">Reference proteome</keyword>
<name>A0ABC8BMQ1_9ACTN</name>
<dbReference type="InterPro" id="IPR039422">
    <property type="entry name" value="MarR/SlyA-like"/>
</dbReference>
<keyword evidence="2" id="KW-0238">DNA-binding</keyword>
<dbReference type="Proteomes" id="UP000192251">
    <property type="component" value="Chromosome"/>
</dbReference>
<dbReference type="KEGG" id="kab:B7C62_05205"/>
<dbReference type="SMART" id="SM00347">
    <property type="entry name" value="HTH_MARR"/>
    <property type="match status" value="1"/>
</dbReference>
<dbReference type="RefSeq" id="WP_084745097.1">
    <property type="nucleotide sequence ID" value="NZ_CP020563.1"/>
</dbReference>
<dbReference type="InterPro" id="IPR000835">
    <property type="entry name" value="HTH_MarR-typ"/>
</dbReference>
<sequence>MARRPQELLHLLTRAERLAARRVQSALDAFGCSVEAWRVLDLLSGEEGRNMTALAEDAALPAPTLTKIVDQLVDQNLVFRRVDPTDRRRVLAQLTPRGLRRRRQLSRAVRAEWGPSSPGLTEGEEDQLMPLLGRLSGALAGKDGHGGEGVDSGGEEIGNGRQEITTAPAGNPVGRAR</sequence>
<dbReference type="PROSITE" id="PS50995">
    <property type="entry name" value="HTH_MARR_2"/>
    <property type="match status" value="1"/>
</dbReference>
<evidence type="ECO:0000313" key="6">
    <source>
        <dbReference type="EMBL" id="ARF71719.1"/>
    </source>
</evidence>
<proteinExistence type="predicted"/>
<evidence type="ECO:0000259" key="5">
    <source>
        <dbReference type="PROSITE" id="PS50995"/>
    </source>
</evidence>
<dbReference type="AlphaFoldDB" id="A0ABC8BMQ1"/>
<dbReference type="PANTHER" id="PTHR33164:SF64">
    <property type="entry name" value="TRANSCRIPTIONAL REGULATOR SLYA"/>
    <property type="match status" value="1"/>
</dbReference>
<protein>
    <submittedName>
        <fullName evidence="6">MarR family transcriptional regulator</fullName>
    </submittedName>
</protein>
<dbReference type="InterPro" id="IPR036388">
    <property type="entry name" value="WH-like_DNA-bd_sf"/>
</dbReference>
<dbReference type="PANTHER" id="PTHR33164">
    <property type="entry name" value="TRANSCRIPTIONAL REGULATOR, MARR FAMILY"/>
    <property type="match status" value="1"/>
</dbReference>
<evidence type="ECO:0000256" key="1">
    <source>
        <dbReference type="ARBA" id="ARBA00023015"/>
    </source>
</evidence>
<dbReference type="EMBL" id="CP020563">
    <property type="protein sequence ID" value="ARF71719.1"/>
    <property type="molecule type" value="Genomic_DNA"/>
</dbReference>
<keyword evidence="3" id="KW-0804">Transcription</keyword>
<dbReference type="GO" id="GO:0006355">
    <property type="term" value="P:regulation of DNA-templated transcription"/>
    <property type="evidence" value="ECO:0007669"/>
    <property type="project" value="UniProtKB-ARBA"/>
</dbReference>
<evidence type="ECO:0000256" key="3">
    <source>
        <dbReference type="ARBA" id="ARBA00023163"/>
    </source>
</evidence>
<evidence type="ECO:0000256" key="4">
    <source>
        <dbReference type="SAM" id="MobiDB-lite"/>
    </source>
</evidence>
<reference evidence="6 7" key="1">
    <citation type="submission" date="2017-04" db="EMBL/GenBank/DDBJ databases">
        <title>The complete genome sequence of Streptomyces albolongus YIM 101047, the producer of novel bafilomycins and novel odoriferous sesquiterpenoids.</title>
        <authorList>
            <person name="Yin M."/>
            <person name="Jiang Y."/>
        </authorList>
    </citation>
    <scope>NUCLEOTIDE SEQUENCE [LARGE SCALE GENOMIC DNA]</scope>
    <source>
        <strain evidence="6 7">YIM 101047</strain>
    </source>
</reference>
<organism evidence="6 7">
    <name type="scientific">Kitasatospora albolonga</name>
    <dbReference type="NCBI Taxonomy" id="68173"/>
    <lineage>
        <taxon>Bacteria</taxon>
        <taxon>Bacillati</taxon>
        <taxon>Actinomycetota</taxon>
        <taxon>Actinomycetes</taxon>
        <taxon>Kitasatosporales</taxon>
        <taxon>Streptomycetaceae</taxon>
        <taxon>Kitasatospora</taxon>
    </lineage>
</organism>
<accession>A0ABC8BMQ1</accession>
<keyword evidence="1" id="KW-0805">Transcription regulation</keyword>